<dbReference type="RefSeq" id="XP_022923062.1">
    <property type="nucleotide sequence ID" value="XM_023067294.1"/>
</dbReference>
<dbReference type="PANTHER" id="PTHR47765">
    <property type="entry name" value="3'-5' EXONUCLEASE DOMAIN-CONTAINING PROTEIN"/>
    <property type="match status" value="1"/>
</dbReference>
<protein>
    <submittedName>
        <fullName evidence="3">Exonuclease mut-7 homolog</fullName>
    </submittedName>
</protein>
<gene>
    <name evidence="3" type="primary">LOC111430846</name>
</gene>
<sequence length="525" mass="59720">MRLLMDPPNGRPSFEIHIVSSVHSPDFGQLTRTLTRSKLIALDAEWKPLRSPNHSSFPRVSLLQIACQFHLDQPNDSVVFLLDLLSLPLSSVGDLLRDVFVSPHVLKLGFRFKQDLVNLSTTFCSYGGVSGLDRIEPFMDITSIYNHLHHKQYGRKMHKQAKSLAAICSEVLEFSLSKELQCSDWSYRPLTEEQIAYAAMDAHCLLEIFNIFYSKVLKEGDVLRNVSAVPSIEVNIGLKVILEKQDTHEKILRTKISEASYIIRATASDFPQSTATVRAHCSASSSINCMPMDEDLLKIVKRYGEKIILKESDKMPRTSKRKGKRSSTMKVVCSEKKILGVEDWQGQPPWDLSLGGDGCPKFLCDVMVEGLAKHLRCVGIDAAVPFSKKPDSRELIDQACKEKRVLLTRDAKLLRHEYLLCNQIYRVKSLLKNEQLLEVIETFNLKISEDQLMSRCTKCNGSFIQKPLTTEEAVLAAKGFQRIPDCLFDKNLEFWQCMDCHQLYWEGTQYHNAVQKFIDVCKLNE</sequence>
<dbReference type="InterPro" id="IPR036397">
    <property type="entry name" value="RNaseH_sf"/>
</dbReference>
<dbReference type="InterPro" id="IPR002562">
    <property type="entry name" value="3'-5'_exonuclease_dom"/>
</dbReference>
<dbReference type="KEGG" id="cmos:111430846"/>
<dbReference type="SMART" id="SM00474">
    <property type="entry name" value="35EXOc"/>
    <property type="match status" value="1"/>
</dbReference>
<dbReference type="GO" id="GO:0003676">
    <property type="term" value="F:nucleic acid binding"/>
    <property type="evidence" value="ECO:0007669"/>
    <property type="project" value="InterPro"/>
</dbReference>
<dbReference type="Pfam" id="PF01927">
    <property type="entry name" value="Mut7-C"/>
    <property type="match status" value="1"/>
</dbReference>
<accession>A0A6J1E542</accession>
<evidence type="ECO:0000313" key="2">
    <source>
        <dbReference type="Proteomes" id="UP000504609"/>
    </source>
</evidence>
<dbReference type="AlphaFoldDB" id="A0A6J1E542"/>
<keyword evidence="3" id="KW-0378">Hydrolase</keyword>
<keyword evidence="3" id="KW-0540">Nuclease</keyword>
<dbReference type="Gene3D" id="3.30.420.10">
    <property type="entry name" value="Ribonuclease H-like superfamily/Ribonuclease H"/>
    <property type="match status" value="1"/>
</dbReference>
<dbReference type="GO" id="GO:0006139">
    <property type="term" value="P:nucleobase-containing compound metabolic process"/>
    <property type="evidence" value="ECO:0007669"/>
    <property type="project" value="InterPro"/>
</dbReference>
<reference evidence="3" key="1">
    <citation type="submission" date="2025-08" db="UniProtKB">
        <authorList>
            <consortium name="RefSeq"/>
        </authorList>
    </citation>
    <scope>IDENTIFICATION</scope>
    <source>
        <tissue evidence="3">Young leaves</tissue>
    </source>
</reference>
<dbReference type="Pfam" id="PF01612">
    <property type="entry name" value="DNA_pol_A_exo1"/>
    <property type="match status" value="1"/>
</dbReference>
<organism evidence="2 3">
    <name type="scientific">Cucurbita moschata</name>
    <name type="common">Winter crookneck squash</name>
    <name type="synonym">Cucurbita pepo var. moschata</name>
    <dbReference type="NCBI Taxonomy" id="3662"/>
    <lineage>
        <taxon>Eukaryota</taxon>
        <taxon>Viridiplantae</taxon>
        <taxon>Streptophyta</taxon>
        <taxon>Embryophyta</taxon>
        <taxon>Tracheophyta</taxon>
        <taxon>Spermatophyta</taxon>
        <taxon>Magnoliopsida</taxon>
        <taxon>eudicotyledons</taxon>
        <taxon>Gunneridae</taxon>
        <taxon>Pentapetalae</taxon>
        <taxon>rosids</taxon>
        <taxon>fabids</taxon>
        <taxon>Cucurbitales</taxon>
        <taxon>Cucurbitaceae</taxon>
        <taxon>Cucurbiteae</taxon>
        <taxon>Cucurbita</taxon>
    </lineage>
</organism>
<dbReference type="PANTHER" id="PTHR47765:SF2">
    <property type="entry name" value="EXONUCLEASE MUT-7 HOMOLOG"/>
    <property type="match status" value="1"/>
</dbReference>
<keyword evidence="2" id="KW-1185">Reference proteome</keyword>
<dbReference type="InterPro" id="IPR052408">
    <property type="entry name" value="Exonuclease_MUT-7-like"/>
</dbReference>
<keyword evidence="3" id="KW-0269">Exonuclease</keyword>
<proteinExistence type="predicted"/>
<evidence type="ECO:0000259" key="1">
    <source>
        <dbReference type="SMART" id="SM00474"/>
    </source>
</evidence>
<name>A0A6J1E542_CUCMO</name>
<dbReference type="InterPro" id="IPR012337">
    <property type="entry name" value="RNaseH-like_sf"/>
</dbReference>
<dbReference type="GO" id="GO:0008408">
    <property type="term" value="F:3'-5' exonuclease activity"/>
    <property type="evidence" value="ECO:0007669"/>
    <property type="project" value="InterPro"/>
</dbReference>
<feature type="domain" description="3'-5' exonuclease" evidence="1">
    <location>
        <begin position="18"/>
        <end position="217"/>
    </location>
</feature>
<dbReference type="GeneID" id="111430846"/>
<dbReference type="InterPro" id="IPR002782">
    <property type="entry name" value="Mut7-C_RNAse_dom"/>
</dbReference>
<dbReference type="SUPFAM" id="SSF53098">
    <property type="entry name" value="Ribonuclease H-like"/>
    <property type="match status" value="1"/>
</dbReference>
<evidence type="ECO:0000313" key="3">
    <source>
        <dbReference type="RefSeq" id="XP_022923062.1"/>
    </source>
</evidence>
<dbReference type="Proteomes" id="UP000504609">
    <property type="component" value="Unplaced"/>
</dbReference>